<evidence type="ECO:0000256" key="3">
    <source>
        <dbReference type="RuleBase" id="RU364072"/>
    </source>
</evidence>
<dbReference type="Gene3D" id="2.40.50.100">
    <property type="match status" value="1"/>
</dbReference>
<name>A0A371AUR1_9FIRM</name>
<dbReference type="Pfam" id="PF00364">
    <property type="entry name" value="Biotin_lipoyl"/>
    <property type="match status" value="1"/>
</dbReference>
<dbReference type="PANTHER" id="PTHR45266:SF3">
    <property type="entry name" value="OXALOACETATE DECARBOXYLASE ALPHA CHAIN"/>
    <property type="match status" value="1"/>
</dbReference>
<feature type="domain" description="Lipoyl-binding" evidence="4">
    <location>
        <begin position="79"/>
        <end position="155"/>
    </location>
</feature>
<comment type="pathway">
    <text evidence="3">Lipid metabolism; fatty acid biosynthesis.</text>
</comment>
<dbReference type="SUPFAM" id="SSF51230">
    <property type="entry name" value="Single hybrid motif"/>
    <property type="match status" value="1"/>
</dbReference>
<dbReference type="OrthoDB" id="9811735at2"/>
<reference evidence="5 6" key="1">
    <citation type="submission" date="2018-07" db="EMBL/GenBank/DDBJ databases">
        <title>Anaerosacharophilus polymeroproducens gen. nov. sp. nov., an anaerobic bacterium isolated from salt field.</title>
        <authorList>
            <person name="Kim W."/>
            <person name="Yang S.-H."/>
            <person name="Oh J."/>
            <person name="Lee J.-H."/>
            <person name="Kwon K.K."/>
        </authorList>
    </citation>
    <scope>NUCLEOTIDE SEQUENCE [LARGE SCALE GENOMIC DNA]</scope>
    <source>
        <strain evidence="5 6">MCWD5</strain>
    </source>
</reference>
<dbReference type="InterPro" id="IPR001249">
    <property type="entry name" value="AcCoA_biotinCC"/>
</dbReference>
<dbReference type="RefSeq" id="WP_115482129.1">
    <property type="nucleotide sequence ID" value="NZ_QRCT01000029.1"/>
</dbReference>
<dbReference type="GO" id="GO:0009317">
    <property type="term" value="C:acetyl-CoA carboxylase complex"/>
    <property type="evidence" value="ECO:0007669"/>
    <property type="project" value="InterPro"/>
</dbReference>
<keyword evidence="3" id="KW-0443">Lipid metabolism</keyword>
<dbReference type="AlphaFoldDB" id="A0A371AUR1"/>
<dbReference type="Proteomes" id="UP000255036">
    <property type="component" value="Unassembled WGS sequence"/>
</dbReference>
<dbReference type="InterPro" id="IPR050709">
    <property type="entry name" value="Biotin_Carboxyl_Carrier/Decarb"/>
</dbReference>
<keyword evidence="3" id="KW-0444">Lipid biosynthesis</keyword>
<dbReference type="PROSITE" id="PS50968">
    <property type="entry name" value="BIOTINYL_LIPOYL"/>
    <property type="match status" value="1"/>
</dbReference>
<dbReference type="NCBIfam" id="TIGR00531">
    <property type="entry name" value="BCCP"/>
    <property type="match status" value="1"/>
</dbReference>
<dbReference type="GO" id="GO:0006633">
    <property type="term" value="P:fatty acid biosynthetic process"/>
    <property type="evidence" value="ECO:0007669"/>
    <property type="project" value="UniProtKB-UniPathway"/>
</dbReference>
<dbReference type="EMBL" id="QRCT01000029">
    <property type="protein sequence ID" value="RDU23313.1"/>
    <property type="molecule type" value="Genomic_DNA"/>
</dbReference>
<dbReference type="InterPro" id="IPR011053">
    <property type="entry name" value="Single_hybrid_motif"/>
</dbReference>
<dbReference type="PANTHER" id="PTHR45266">
    <property type="entry name" value="OXALOACETATE DECARBOXYLASE ALPHA CHAIN"/>
    <property type="match status" value="1"/>
</dbReference>
<evidence type="ECO:0000259" key="4">
    <source>
        <dbReference type="PROSITE" id="PS50968"/>
    </source>
</evidence>
<dbReference type="GO" id="GO:0003989">
    <property type="term" value="F:acetyl-CoA carboxylase activity"/>
    <property type="evidence" value="ECO:0007669"/>
    <property type="project" value="InterPro"/>
</dbReference>
<comment type="function">
    <text evidence="3">This protein is a component of the acetyl coenzyme A carboxylase complex; first, biotin carboxylase catalyzes the carboxylation of the carrier protein and then the transcarboxylase transfers the carboxyl group to form malonyl-CoA.</text>
</comment>
<organism evidence="5 6">
    <name type="scientific">Anaerosacchariphilus polymeriproducens</name>
    <dbReference type="NCBI Taxonomy" id="1812858"/>
    <lineage>
        <taxon>Bacteria</taxon>
        <taxon>Bacillati</taxon>
        <taxon>Bacillota</taxon>
        <taxon>Clostridia</taxon>
        <taxon>Lachnospirales</taxon>
        <taxon>Lachnospiraceae</taxon>
        <taxon>Anaerosacchariphilus</taxon>
    </lineage>
</organism>
<gene>
    <name evidence="5" type="primary">accB</name>
    <name evidence="5" type="ORF">DWV06_10435</name>
</gene>
<evidence type="ECO:0000313" key="6">
    <source>
        <dbReference type="Proteomes" id="UP000255036"/>
    </source>
</evidence>
<protein>
    <recommendedName>
        <fullName evidence="1 3">Biotin carboxyl carrier protein of acetyl-CoA carboxylase</fullName>
    </recommendedName>
</protein>
<comment type="caution">
    <text evidence="5">The sequence shown here is derived from an EMBL/GenBank/DDBJ whole genome shotgun (WGS) entry which is preliminary data.</text>
</comment>
<dbReference type="InterPro" id="IPR000089">
    <property type="entry name" value="Biotin_lipoyl"/>
</dbReference>
<sequence length="155" mass="17506">MEFENIIRLIESVSKSNLTDFQLEQNDFKIKMKTDKGQKVITTTQMPVHVTQAQMHNVEAQMEAPVQVQQDNNENKLTGNVVKCPLVGTFYSSPSPEDGPYVKVGDTVKKGQTLGIVEAMKLMNDIECEFDGVVKEILVQNEDKVEFNQPLFIIE</sequence>
<accession>A0A371AUR1</accession>
<keyword evidence="3" id="KW-0276">Fatty acid metabolism</keyword>
<keyword evidence="2 3" id="KW-0092">Biotin</keyword>
<evidence type="ECO:0000256" key="2">
    <source>
        <dbReference type="ARBA" id="ARBA00023267"/>
    </source>
</evidence>
<dbReference type="PRINTS" id="PR01071">
    <property type="entry name" value="ACOABIOTINCC"/>
</dbReference>
<evidence type="ECO:0000313" key="5">
    <source>
        <dbReference type="EMBL" id="RDU23313.1"/>
    </source>
</evidence>
<keyword evidence="3" id="KW-0275">Fatty acid biosynthesis</keyword>
<evidence type="ECO:0000256" key="1">
    <source>
        <dbReference type="ARBA" id="ARBA00017562"/>
    </source>
</evidence>
<keyword evidence="6" id="KW-1185">Reference proteome</keyword>
<dbReference type="CDD" id="cd06850">
    <property type="entry name" value="biotinyl_domain"/>
    <property type="match status" value="1"/>
</dbReference>
<proteinExistence type="predicted"/>
<dbReference type="UniPathway" id="UPA00094"/>